<evidence type="ECO:0000256" key="3">
    <source>
        <dbReference type="ARBA" id="ARBA00022692"/>
    </source>
</evidence>
<dbReference type="PROSITE" id="PS51371">
    <property type="entry name" value="CBS"/>
    <property type="match status" value="2"/>
</dbReference>
<dbReference type="InterPro" id="IPR002550">
    <property type="entry name" value="CNNM"/>
</dbReference>
<dbReference type="GO" id="GO:0005886">
    <property type="term" value="C:plasma membrane"/>
    <property type="evidence" value="ECO:0007669"/>
    <property type="project" value="TreeGrafter"/>
</dbReference>
<keyword evidence="5 9" id="KW-1133">Transmembrane helix</keyword>
<accession>A0A7G9W5S5</accession>
<gene>
    <name evidence="13" type="ORF">HYG86_04240</name>
</gene>
<proteinExistence type="inferred from homology"/>
<protein>
    <submittedName>
        <fullName evidence="13">HlyC/CorC family transporter</fullName>
    </submittedName>
</protein>
<dbReference type="CDD" id="cd04590">
    <property type="entry name" value="CBS_pair_CorC_HlyC_assoc"/>
    <property type="match status" value="1"/>
</dbReference>
<feature type="domain" description="CBS" evidence="11">
    <location>
        <begin position="272"/>
        <end position="329"/>
    </location>
</feature>
<dbReference type="InterPro" id="IPR044751">
    <property type="entry name" value="Ion_transp-like_CBS"/>
</dbReference>
<comment type="similarity">
    <text evidence="2">Belongs to the UPF0053 family.</text>
</comment>
<dbReference type="InterPro" id="IPR000644">
    <property type="entry name" value="CBS_dom"/>
</dbReference>
<dbReference type="SUPFAM" id="SSF56176">
    <property type="entry name" value="FAD-binding/transporter-associated domain-like"/>
    <property type="match status" value="1"/>
</dbReference>
<dbReference type="InterPro" id="IPR046342">
    <property type="entry name" value="CBS_dom_sf"/>
</dbReference>
<dbReference type="PROSITE" id="PS51846">
    <property type="entry name" value="CNNM"/>
    <property type="match status" value="1"/>
</dbReference>
<evidence type="ECO:0000256" key="10">
    <source>
        <dbReference type="SAM" id="Phobius"/>
    </source>
</evidence>
<keyword evidence="4" id="KW-0677">Repeat</keyword>
<dbReference type="InterPro" id="IPR005170">
    <property type="entry name" value="Transptr-assoc_dom"/>
</dbReference>
<evidence type="ECO:0000259" key="11">
    <source>
        <dbReference type="PROSITE" id="PS51371"/>
    </source>
</evidence>
<dbReference type="Gene3D" id="3.30.465.10">
    <property type="match status" value="1"/>
</dbReference>
<evidence type="ECO:0000256" key="5">
    <source>
        <dbReference type="ARBA" id="ARBA00022989"/>
    </source>
</evidence>
<feature type="transmembrane region" description="Helical" evidence="10">
    <location>
        <begin position="92"/>
        <end position="110"/>
    </location>
</feature>
<evidence type="ECO:0000256" key="9">
    <source>
        <dbReference type="PROSITE-ProRule" id="PRU01193"/>
    </source>
</evidence>
<evidence type="ECO:0000313" key="14">
    <source>
        <dbReference type="Proteomes" id="UP000516160"/>
    </source>
</evidence>
<dbReference type="Pfam" id="PF01595">
    <property type="entry name" value="CNNM"/>
    <property type="match status" value="1"/>
</dbReference>
<dbReference type="FunFam" id="3.10.580.10:FF:000002">
    <property type="entry name" value="Magnesium/cobalt efflux protein CorC"/>
    <property type="match status" value="1"/>
</dbReference>
<dbReference type="Pfam" id="PF00571">
    <property type="entry name" value="CBS"/>
    <property type="match status" value="2"/>
</dbReference>
<dbReference type="AlphaFoldDB" id="A0A7G9W5S5"/>
<dbReference type="Gene3D" id="3.10.580.10">
    <property type="entry name" value="CBS-domain"/>
    <property type="match status" value="1"/>
</dbReference>
<evidence type="ECO:0000256" key="2">
    <source>
        <dbReference type="ARBA" id="ARBA00006337"/>
    </source>
</evidence>
<keyword evidence="6 8" id="KW-0129">CBS domain</keyword>
<name>A0A7G9W5S5_ALKCA</name>
<evidence type="ECO:0000313" key="13">
    <source>
        <dbReference type="EMBL" id="QNO14037.1"/>
    </source>
</evidence>
<keyword evidence="7 9" id="KW-0472">Membrane</keyword>
<reference evidence="13 14" key="1">
    <citation type="submission" date="2020-07" db="EMBL/GenBank/DDBJ databases">
        <title>Alkalicella. sp. LB2 genome.</title>
        <authorList>
            <person name="Postec A."/>
            <person name="Quemeneur M."/>
        </authorList>
    </citation>
    <scope>NUCLEOTIDE SEQUENCE [LARGE SCALE GENOMIC DNA]</scope>
    <source>
        <strain evidence="13 14">LB2</strain>
    </source>
</reference>
<evidence type="ECO:0000256" key="1">
    <source>
        <dbReference type="ARBA" id="ARBA00004141"/>
    </source>
</evidence>
<feature type="transmembrane region" description="Helical" evidence="10">
    <location>
        <begin position="61"/>
        <end position="85"/>
    </location>
</feature>
<comment type="subcellular location">
    <subcellularLocation>
        <location evidence="1">Membrane</location>
        <topology evidence="1">Multi-pass membrane protein</topology>
    </subcellularLocation>
</comment>
<evidence type="ECO:0000259" key="12">
    <source>
        <dbReference type="PROSITE" id="PS51846"/>
    </source>
</evidence>
<dbReference type="PANTHER" id="PTHR22777:SF17">
    <property type="entry name" value="UPF0053 PROTEIN SLL0260"/>
    <property type="match status" value="1"/>
</dbReference>
<keyword evidence="3 9" id="KW-0812">Transmembrane</keyword>
<dbReference type="EMBL" id="CP058559">
    <property type="protein sequence ID" value="QNO14037.1"/>
    <property type="molecule type" value="Genomic_DNA"/>
</dbReference>
<evidence type="ECO:0000256" key="6">
    <source>
        <dbReference type="ARBA" id="ARBA00023122"/>
    </source>
</evidence>
<dbReference type="SUPFAM" id="SSF54631">
    <property type="entry name" value="CBS-domain pair"/>
    <property type="match status" value="1"/>
</dbReference>
<keyword evidence="14" id="KW-1185">Reference proteome</keyword>
<dbReference type="Proteomes" id="UP000516160">
    <property type="component" value="Chromosome"/>
</dbReference>
<feature type="domain" description="CNNM transmembrane" evidence="12">
    <location>
        <begin position="1"/>
        <end position="189"/>
    </location>
</feature>
<sequence length="417" mass="46426">MNPNFVLRIAILSVLLFFSGFFSASETALMSLSKIKIRYMIEEKVKGAELVGRLLDNPSNLLGAILVGNNVVNIGASALATSLAIDIYGNRGVGIATGIMTLLVLIFGEITPKSLAAANSEKMSIKVSPAVLLITKFLSPIVVILTVTTGFVIRLFGGKIDTQQPLITEEELKTMVDVGHEEGVLAIEERKMIHNVFRFGDSLVREIMIPRMDIEAVDVSSDFKDILEVFRKELYTRIPVYENTIDNIIGFLHIKDVFFQDKKVEQFDIKSNLRKTFYTFENKRIVELFEEMRKDRFQLAVVVDEYGGTSGIITIQDLVDEIFGDFGDEYGGVYNDIENVGEGNYVIDGLTRLNQVNEVLGTNLSSEHFETIGGYITGVFGHFPQEGEAVVINDLKFIVLEVTSTRIKRVKLKIEGG</sequence>
<dbReference type="PANTHER" id="PTHR22777">
    <property type="entry name" value="HEMOLYSIN-RELATED"/>
    <property type="match status" value="1"/>
</dbReference>
<dbReference type="InterPro" id="IPR036318">
    <property type="entry name" value="FAD-bd_PCMH-like_sf"/>
</dbReference>
<evidence type="ECO:0000256" key="4">
    <source>
        <dbReference type="ARBA" id="ARBA00022737"/>
    </source>
</evidence>
<feature type="domain" description="CBS" evidence="11">
    <location>
        <begin position="208"/>
        <end position="269"/>
    </location>
</feature>
<dbReference type="GO" id="GO:0050660">
    <property type="term" value="F:flavin adenine dinucleotide binding"/>
    <property type="evidence" value="ECO:0007669"/>
    <property type="project" value="InterPro"/>
</dbReference>
<dbReference type="Pfam" id="PF03471">
    <property type="entry name" value="CorC_HlyC"/>
    <property type="match status" value="1"/>
</dbReference>
<feature type="transmembrane region" description="Helical" evidence="10">
    <location>
        <begin position="130"/>
        <end position="156"/>
    </location>
</feature>
<evidence type="ECO:0000256" key="7">
    <source>
        <dbReference type="ARBA" id="ARBA00023136"/>
    </source>
</evidence>
<dbReference type="SMART" id="SM01091">
    <property type="entry name" value="CorC_HlyC"/>
    <property type="match status" value="1"/>
</dbReference>
<organism evidence="13 14">
    <name type="scientific">Alkalicella caledoniensis</name>
    <dbReference type="NCBI Taxonomy" id="2731377"/>
    <lineage>
        <taxon>Bacteria</taxon>
        <taxon>Bacillati</taxon>
        <taxon>Bacillota</taxon>
        <taxon>Clostridia</taxon>
        <taxon>Eubacteriales</taxon>
        <taxon>Proteinivoracaceae</taxon>
        <taxon>Alkalicella</taxon>
    </lineage>
</organism>
<evidence type="ECO:0000256" key="8">
    <source>
        <dbReference type="PROSITE-ProRule" id="PRU00703"/>
    </source>
</evidence>
<dbReference type="KEGG" id="acae:HYG86_04240"/>
<dbReference type="InterPro" id="IPR016169">
    <property type="entry name" value="FAD-bd_PCMH_sub2"/>
</dbReference>